<organism evidence="2 3">
    <name type="scientific">Glutamicibacter nicotianae</name>
    <name type="common">Arthrobacter nicotianae</name>
    <dbReference type="NCBI Taxonomy" id="37929"/>
    <lineage>
        <taxon>Bacteria</taxon>
        <taxon>Bacillati</taxon>
        <taxon>Actinomycetota</taxon>
        <taxon>Actinomycetes</taxon>
        <taxon>Micrococcales</taxon>
        <taxon>Micrococcaceae</taxon>
        <taxon>Glutamicibacter</taxon>
    </lineage>
</organism>
<dbReference type="RefSeq" id="WP_141357507.1">
    <property type="nucleotide sequence ID" value="NZ_BAAAWM010000001.1"/>
</dbReference>
<accession>A0ABQ0RL92</accession>
<evidence type="ECO:0000256" key="1">
    <source>
        <dbReference type="SAM" id="SignalP"/>
    </source>
</evidence>
<dbReference type="EMBL" id="BJNE01000006">
    <property type="protein sequence ID" value="GEC12605.1"/>
    <property type="molecule type" value="Genomic_DNA"/>
</dbReference>
<gene>
    <name evidence="2" type="ORF">ANI01nite_18080</name>
</gene>
<evidence type="ECO:0000313" key="2">
    <source>
        <dbReference type="EMBL" id="GEC12605.1"/>
    </source>
</evidence>
<name>A0ABQ0RL92_GLUNI</name>
<evidence type="ECO:0000313" key="3">
    <source>
        <dbReference type="Proteomes" id="UP000316242"/>
    </source>
</evidence>
<dbReference type="Proteomes" id="UP000316242">
    <property type="component" value="Unassembled WGS sequence"/>
</dbReference>
<reference evidence="2 3" key="1">
    <citation type="submission" date="2019-06" db="EMBL/GenBank/DDBJ databases">
        <title>Whole genome shotgun sequence of Glutamicibacter nicotianae NBRC 14234.</title>
        <authorList>
            <person name="Hosoyama A."/>
            <person name="Uohara A."/>
            <person name="Ohji S."/>
            <person name="Ichikawa N."/>
        </authorList>
    </citation>
    <scope>NUCLEOTIDE SEQUENCE [LARGE SCALE GENOMIC DNA]</scope>
    <source>
        <strain evidence="2 3">NBRC 14234</strain>
    </source>
</reference>
<evidence type="ECO:0008006" key="4">
    <source>
        <dbReference type="Google" id="ProtNLM"/>
    </source>
</evidence>
<dbReference type="PROSITE" id="PS51257">
    <property type="entry name" value="PROKAR_LIPOPROTEIN"/>
    <property type="match status" value="1"/>
</dbReference>
<feature type="chain" id="PRO_5046025505" description="Lipoprotein" evidence="1">
    <location>
        <begin position="24"/>
        <end position="130"/>
    </location>
</feature>
<sequence length="130" mass="13779">MKTMRRVLSLASVLGAMSLAVSGCMNFDAARTSSIGEECQSAIQRQNQAWSDPGTAEELIGEAEKKSLSACKDLDEWSTAVSYNPGSMGYPELSTEDAANTVYLACASSDPARRTPVCADAAKRGYLDAT</sequence>
<feature type="signal peptide" evidence="1">
    <location>
        <begin position="1"/>
        <end position="23"/>
    </location>
</feature>
<proteinExistence type="predicted"/>
<protein>
    <recommendedName>
        <fullName evidence="4">Lipoprotein</fullName>
    </recommendedName>
</protein>
<keyword evidence="3" id="KW-1185">Reference proteome</keyword>
<keyword evidence="1" id="KW-0732">Signal</keyword>
<comment type="caution">
    <text evidence="2">The sequence shown here is derived from an EMBL/GenBank/DDBJ whole genome shotgun (WGS) entry which is preliminary data.</text>
</comment>